<feature type="compositionally biased region" description="Basic and acidic residues" evidence="1">
    <location>
        <begin position="133"/>
        <end position="153"/>
    </location>
</feature>
<accession>A0ABQ8PZU5</accession>
<evidence type="ECO:0000313" key="3">
    <source>
        <dbReference type="Proteomes" id="UP001163828"/>
    </source>
</evidence>
<feature type="compositionally biased region" description="Basic and acidic residues" evidence="1">
    <location>
        <begin position="77"/>
        <end position="123"/>
    </location>
</feature>
<evidence type="ECO:0008006" key="4">
    <source>
        <dbReference type="Google" id="ProtNLM"/>
    </source>
</evidence>
<organism evidence="2 3">
    <name type="scientific">Lentinula boryana</name>
    <dbReference type="NCBI Taxonomy" id="40481"/>
    <lineage>
        <taxon>Eukaryota</taxon>
        <taxon>Fungi</taxon>
        <taxon>Dikarya</taxon>
        <taxon>Basidiomycota</taxon>
        <taxon>Agaricomycotina</taxon>
        <taxon>Agaricomycetes</taxon>
        <taxon>Agaricomycetidae</taxon>
        <taxon>Agaricales</taxon>
        <taxon>Marasmiineae</taxon>
        <taxon>Omphalotaceae</taxon>
        <taxon>Lentinula</taxon>
    </lineage>
</organism>
<dbReference type="Proteomes" id="UP001163828">
    <property type="component" value="Unassembled WGS sequence"/>
</dbReference>
<feature type="compositionally biased region" description="Acidic residues" evidence="1">
    <location>
        <begin position="192"/>
        <end position="204"/>
    </location>
</feature>
<feature type="compositionally biased region" description="Basic and acidic residues" evidence="1">
    <location>
        <begin position="19"/>
        <end position="69"/>
    </location>
</feature>
<protein>
    <recommendedName>
        <fullName evidence="4">Zn(2)-C6 fungal-type domain-containing protein</fullName>
    </recommendedName>
</protein>
<gene>
    <name evidence="2" type="ORF">F5050DRAFT_1812901</name>
</gene>
<feature type="compositionally biased region" description="Polar residues" evidence="1">
    <location>
        <begin position="1"/>
        <end position="11"/>
    </location>
</feature>
<keyword evidence="3" id="KW-1185">Reference proteome</keyword>
<name>A0ABQ8PZU5_9AGAR</name>
<sequence>MSPTPSRTNSPLDDEDKAEELCLQKKREERARREAELKAEAEEEAKEEKKKQEAEEKKRKEEEEKKKKEEEEERVWEEEQKRKEDEDRAEKEARRKEELEKEQKERSEREEQESRVREYEDWAKLIGSFVRDSIARREQEKEKGKEADRRPICDDSVVYVGRKQKHSVMMAAPAGDPDGDDPYPGDNSSEPNSDEEKDDEDSEADPSPSPRKPSKCDRCISKSIPCKMIGQGSASCQACRKAKVKCSLVGNERKIRRSKRTKREESPIASSSSLRIKALEEHNRILDEQNQMLHHRLYVMEDMVRYILQNLPRQQEFEGEESEED</sequence>
<reference evidence="2" key="1">
    <citation type="submission" date="2022-08" db="EMBL/GenBank/DDBJ databases">
        <authorList>
            <consortium name="DOE Joint Genome Institute"/>
            <person name="Min B."/>
            <person name="Riley R."/>
            <person name="Sierra-Patev S."/>
            <person name="Naranjo-Ortiz M."/>
            <person name="Looney B."/>
            <person name="Konkel Z."/>
            <person name="Slot J.C."/>
            <person name="Sakamoto Y."/>
            <person name="Steenwyk J.L."/>
            <person name="Rokas A."/>
            <person name="Carro J."/>
            <person name="Camarero S."/>
            <person name="Ferreira P."/>
            <person name="Molpeceres G."/>
            <person name="Ruiz-Duenas F.J."/>
            <person name="Serrano A."/>
            <person name="Henrissat B."/>
            <person name="Drula E."/>
            <person name="Hughes K.W."/>
            <person name="Mata J.L."/>
            <person name="Ishikawa N.K."/>
            <person name="Vargas-Isla R."/>
            <person name="Ushijima S."/>
            <person name="Smith C.A."/>
            <person name="Ahrendt S."/>
            <person name="Andreopoulos W."/>
            <person name="He G."/>
            <person name="Labutti K."/>
            <person name="Lipzen A."/>
            <person name="Ng V."/>
            <person name="Sandor L."/>
            <person name="Barry K."/>
            <person name="Martinez A.T."/>
            <person name="Xiao Y."/>
            <person name="Gibbons J.G."/>
            <person name="Terashima K."/>
            <person name="Hibbett D.S."/>
            <person name="Grigoriev I.V."/>
        </authorList>
    </citation>
    <scope>NUCLEOTIDE SEQUENCE</scope>
    <source>
        <strain evidence="2">TFB10827</strain>
    </source>
</reference>
<evidence type="ECO:0000256" key="1">
    <source>
        <dbReference type="SAM" id="MobiDB-lite"/>
    </source>
</evidence>
<dbReference type="EMBL" id="MU791150">
    <property type="protein sequence ID" value="KAJ3991139.1"/>
    <property type="molecule type" value="Genomic_DNA"/>
</dbReference>
<feature type="region of interest" description="Disordered" evidence="1">
    <location>
        <begin position="1"/>
        <end position="217"/>
    </location>
</feature>
<evidence type="ECO:0000313" key="2">
    <source>
        <dbReference type="EMBL" id="KAJ3991139.1"/>
    </source>
</evidence>
<comment type="caution">
    <text evidence="2">The sequence shown here is derived from an EMBL/GenBank/DDBJ whole genome shotgun (WGS) entry which is preliminary data.</text>
</comment>
<proteinExistence type="predicted"/>